<dbReference type="GO" id="GO:0005802">
    <property type="term" value="C:trans-Golgi network"/>
    <property type="evidence" value="ECO:0007669"/>
    <property type="project" value="TreeGrafter"/>
</dbReference>
<dbReference type="EC" id="7.6.2.1" evidence="19"/>
<dbReference type="InParanoid" id="A0A672ILJ0"/>
<evidence type="ECO:0000256" key="9">
    <source>
        <dbReference type="ARBA" id="ARBA00022840"/>
    </source>
</evidence>
<dbReference type="SUPFAM" id="SSF81653">
    <property type="entry name" value="Calcium ATPase, transduction domain A"/>
    <property type="match status" value="1"/>
</dbReference>
<evidence type="ECO:0000256" key="16">
    <source>
        <dbReference type="PIRSR" id="PIRSR606539-1"/>
    </source>
</evidence>
<dbReference type="NCBIfam" id="TIGR01652">
    <property type="entry name" value="ATPase-Plipid"/>
    <property type="match status" value="1"/>
</dbReference>
<feature type="transmembrane region" description="Helical" evidence="19">
    <location>
        <begin position="331"/>
        <end position="355"/>
    </location>
</feature>
<evidence type="ECO:0000256" key="15">
    <source>
        <dbReference type="ARBA" id="ARBA00051303"/>
    </source>
</evidence>
<dbReference type="PANTHER" id="PTHR24092:SF221">
    <property type="entry name" value="PHOSPHOLIPID-TRANSPORTING ATPASE IA"/>
    <property type="match status" value="1"/>
</dbReference>
<dbReference type="InterPro" id="IPR036412">
    <property type="entry name" value="HAD-like_sf"/>
</dbReference>
<organism evidence="22 23">
    <name type="scientific">Salarias fasciatus</name>
    <name type="common">Jewelled blenny</name>
    <name type="synonym">Blennius fasciatus</name>
    <dbReference type="NCBI Taxonomy" id="181472"/>
    <lineage>
        <taxon>Eukaryota</taxon>
        <taxon>Metazoa</taxon>
        <taxon>Chordata</taxon>
        <taxon>Craniata</taxon>
        <taxon>Vertebrata</taxon>
        <taxon>Euteleostomi</taxon>
        <taxon>Actinopterygii</taxon>
        <taxon>Neopterygii</taxon>
        <taxon>Teleostei</taxon>
        <taxon>Neoteleostei</taxon>
        <taxon>Acanthomorphata</taxon>
        <taxon>Ovalentaria</taxon>
        <taxon>Blenniimorphae</taxon>
        <taxon>Blenniiformes</taxon>
        <taxon>Blennioidei</taxon>
        <taxon>Blenniidae</taxon>
        <taxon>Salariinae</taxon>
        <taxon>Salarias</taxon>
    </lineage>
</organism>
<dbReference type="GO" id="GO:0016887">
    <property type="term" value="F:ATP hydrolysis activity"/>
    <property type="evidence" value="ECO:0007669"/>
    <property type="project" value="InterPro"/>
</dbReference>
<dbReference type="AlphaFoldDB" id="A0A672ILJ0"/>
<comment type="cofactor">
    <cofactor evidence="1 18">
        <name>Mg(2+)</name>
        <dbReference type="ChEBI" id="CHEBI:18420"/>
    </cofactor>
</comment>
<comment type="catalytic activity">
    <reaction evidence="15">
        <text>a 1,2-diacyl-sn-glycero-3-phospho-L-serine(out) + ATP + H2O = a 1,2-diacyl-sn-glycero-3-phospho-L-serine(in) + ADP + phosphate + H(+)</text>
        <dbReference type="Rhea" id="RHEA:38567"/>
        <dbReference type="ChEBI" id="CHEBI:15377"/>
        <dbReference type="ChEBI" id="CHEBI:15378"/>
        <dbReference type="ChEBI" id="CHEBI:30616"/>
        <dbReference type="ChEBI" id="CHEBI:43474"/>
        <dbReference type="ChEBI" id="CHEBI:57262"/>
        <dbReference type="ChEBI" id="CHEBI:456216"/>
    </reaction>
    <physiologicalReaction direction="left-to-right" evidence="15">
        <dbReference type="Rhea" id="RHEA:38568"/>
    </physiologicalReaction>
</comment>
<accession>A0A672ILJ0</accession>
<evidence type="ECO:0000256" key="19">
    <source>
        <dbReference type="RuleBase" id="RU362033"/>
    </source>
</evidence>
<feature type="domain" description="P-type ATPase N-terminal" evidence="21">
    <location>
        <begin position="32"/>
        <end position="95"/>
    </location>
</feature>
<evidence type="ECO:0000256" key="6">
    <source>
        <dbReference type="ARBA" id="ARBA00022692"/>
    </source>
</evidence>
<dbReference type="InterPro" id="IPR018303">
    <property type="entry name" value="ATPase_P-typ_P_site"/>
</dbReference>
<evidence type="ECO:0000256" key="8">
    <source>
        <dbReference type="ARBA" id="ARBA00022741"/>
    </source>
</evidence>
<dbReference type="Ensembl" id="ENSSFAT00005044194.1">
    <property type="protein sequence ID" value="ENSSFAP00005042653.1"/>
    <property type="gene ID" value="ENSSFAG00005021156.1"/>
</dbReference>
<dbReference type="FunFam" id="2.70.150.10:FF:000021">
    <property type="entry name" value="Phospholipid-transporting ATPase"/>
    <property type="match status" value="1"/>
</dbReference>
<dbReference type="InterPro" id="IPR006539">
    <property type="entry name" value="P-type_ATPase_IV"/>
</dbReference>
<evidence type="ECO:0000256" key="4">
    <source>
        <dbReference type="ARBA" id="ARBA00008109"/>
    </source>
</evidence>
<keyword evidence="13 19" id="KW-0472">Membrane</keyword>
<evidence type="ECO:0000256" key="10">
    <source>
        <dbReference type="ARBA" id="ARBA00022842"/>
    </source>
</evidence>
<keyword evidence="7 18" id="KW-0479">Metal-binding</keyword>
<comment type="catalytic activity">
    <reaction evidence="14 19">
        <text>ATP + H2O + phospholipidSide 1 = ADP + phosphate + phospholipidSide 2.</text>
        <dbReference type="EC" id="7.6.2.1"/>
    </reaction>
</comment>
<feature type="binding site" evidence="18">
    <location>
        <position position="403"/>
    </location>
    <ligand>
        <name>Mg(2+)</name>
        <dbReference type="ChEBI" id="CHEBI:18420"/>
    </ligand>
</feature>
<dbReference type="PROSITE" id="PS00154">
    <property type="entry name" value="ATPASE_E1_E2"/>
    <property type="match status" value="1"/>
</dbReference>
<evidence type="ECO:0000256" key="18">
    <source>
        <dbReference type="PIRSR" id="PIRSR606539-3"/>
    </source>
</evidence>
<dbReference type="InterPro" id="IPR001757">
    <property type="entry name" value="P_typ_ATPase"/>
</dbReference>
<evidence type="ECO:0000256" key="12">
    <source>
        <dbReference type="ARBA" id="ARBA00022989"/>
    </source>
</evidence>
<comment type="caution">
    <text evidence="19">Lacks conserved residue(s) required for the propagation of feature annotation.</text>
</comment>
<feature type="binding site" evidence="17">
    <location>
        <position position="401"/>
    </location>
    <ligand>
        <name>ATP</name>
        <dbReference type="ChEBI" id="CHEBI:30616"/>
    </ligand>
</feature>
<feature type="active site" description="4-aspartylphosphate intermediate" evidence="16">
    <location>
        <position position="401"/>
    </location>
</feature>
<keyword evidence="23" id="KW-1185">Reference proteome</keyword>
<evidence type="ECO:0000256" key="7">
    <source>
        <dbReference type="ARBA" id="ARBA00022723"/>
    </source>
</evidence>
<proteinExistence type="inferred from homology"/>
<keyword evidence="6 19" id="KW-0812">Transmembrane</keyword>
<gene>
    <name evidence="22" type="primary">atp8a1</name>
</gene>
<feature type="compositionally biased region" description="Basic and acidic residues" evidence="20">
    <location>
        <begin position="1"/>
        <end position="19"/>
    </location>
</feature>
<dbReference type="InterPro" id="IPR008250">
    <property type="entry name" value="ATPase_P-typ_transduc_dom_A_sf"/>
</dbReference>
<keyword evidence="5" id="KW-1003">Cell membrane</keyword>
<evidence type="ECO:0000256" key="3">
    <source>
        <dbReference type="ARBA" id="ARBA00004236"/>
    </source>
</evidence>
<evidence type="ECO:0000256" key="2">
    <source>
        <dbReference type="ARBA" id="ARBA00004141"/>
    </source>
</evidence>
<evidence type="ECO:0000256" key="13">
    <source>
        <dbReference type="ARBA" id="ARBA00023136"/>
    </source>
</evidence>
<dbReference type="GO" id="GO:0005886">
    <property type="term" value="C:plasma membrane"/>
    <property type="evidence" value="ECO:0007669"/>
    <property type="project" value="UniProtKB-SubCell"/>
</dbReference>
<evidence type="ECO:0000259" key="21">
    <source>
        <dbReference type="Pfam" id="PF16209"/>
    </source>
</evidence>
<evidence type="ECO:0000256" key="20">
    <source>
        <dbReference type="SAM" id="MobiDB-lite"/>
    </source>
</evidence>
<reference evidence="22" key="3">
    <citation type="submission" date="2025-09" db="UniProtKB">
        <authorList>
            <consortium name="Ensembl"/>
        </authorList>
    </citation>
    <scope>IDENTIFICATION</scope>
</reference>
<keyword evidence="11 19" id="KW-1278">Translocase</keyword>
<feature type="binding site" evidence="17">
    <location>
        <position position="403"/>
    </location>
    <ligand>
        <name>ATP</name>
        <dbReference type="ChEBI" id="CHEBI:30616"/>
    </ligand>
</feature>
<dbReference type="GO" id="GO:0000287">
    <property type="term" value="F:magnesium ion binding"/>
    <property type="evidence" value="ECO:0007669"/>
    <property type="project" value="UniProtKB-UniRule"/>
</dbReference>
<dbReference type="GO" id="GO:0005524">
    <property type="term" value="F:ATP binding"/>
    <property type="evidence" value="ECO:0007669"/>
    <property type="project" value="UniProtKB-UniRule"/>
</dbReference>
<feature type="transmembrane region" description="Helical" evidence="19">
    <location>
        <begin position="288"/>
        <end position="311"/>
    </location>
</feature>
<dbReference type="SUPFAM" id="SSF56784">
    <property type="entry name" value="HAD-like"/>
    <property type="match status" value="1"/>
</dbReference>
<evidence type="ECO:0000256" key="1">
    <source>
        <dbReference type="ARBA" id="ARBA00001946"/>
    </source>
</evidence>
<evidence type="ECO:0000256" key="14">
    <source>
        <dbReference type="ARBA" id="ARBA00034036"/>
    </source>
</evidence>
<evidence type="ECO:0000256" key="17">
    <source>
        <dbReference type="PIRSR" id="PIRSR606539-2"/>
    </source>
</evidence>
<reference evidence="22" key="1">
    <citation type="submission" date="2019-06" db="EMBL/GenBank/DDBJ databases">
        <authorList>
            <consortium name="Wellcome Sanger Institute Data Sharing"/>
        </authorList>
    </citation>
    <scope>NUCLEOTIDE SEQUENCE [LARGE SCALE GENOMIC DNA]</scope>
</reference>
<feature type="region of interest" description="Disordered" evidence="20">
    <location>
        <begin position="1"/>
        <end position="23"/>
    </location>
</feature>
<dbReference type="SUPFAM" id="SSF81665">
    <property type="entry name" value="Calcium ATPase, transmembrane domain M"/>
    <property type="match status" value="1"/>
</dbReference>
<dbReference type="GO" id="GO:0045332">
    <property type="term" value="P:phospholipid translocation"/>
    <property type="evidence" value="ECO:0007669"/>
    <property type="project" value="TreeGrafter"/>
</dbReference>
<feature type="binding site" evidence="17">
    <location>
        <position position="402"/>
    </location>
    <ligand>
        <name>ATP</name>
        <dbReference type="ChEBI" id="CHEBI:30616"/>
    </ligand>
</feature>
<dbReference type="GO" id="GO:0140326">
    <property type="term" value="F:ATPase-coupled intramembrane lipid transporter activity"/>
    <property type="evidence" value="ECO:0007669"/>
    <property type="project" value="UniProtKB-EC"/>
</dbReference>
<keyword evidence="12 19" id="KW-1133">Transmembrane helix</keyword>
<dbReference type="Gene3D" id="2.70.150.10">
    <property type="entry name" value="Calcium-transporting ATPase, cytoplasmic transduction domain A"/>
    <property type="match status" value="1"/>
</dbReference>
<evidence type="ECO:0000256" key="11">
    <source>
        <dbReference type="ARBA" id="ARBA00022967"/>
    </source>
</evidence>
<dbReference type="NCBIfam" id="TIGR01494">
    <property type="entry name" value="ATPase_P-type"/>
    <property type="match status" value="1"/>
</dbReference>
<reference evidence="22" key="2">
    <citation type="submission" date="2025-08" db="UniProtKB">
        <authorList>
            <consortium name="Ensembl"/>
        </authorList>
    </citation>
    <scope>IDENTIFICATION</scope>
</reference>
<keyword evidence="9 17" id="KW-0067">ATP-binding</keyword>
<sequence>MSDLRSRSEGYEKTEDTSEKTSLADQEDARLIYLNQPQFTKFCSNRVSTAKYNVLTFLPRFLYSQFRRAANAFFLFIALLQQIPDVSPTGRWTTLVPLLFILVVAAVKEIIEDLKRHNADNVVNKKECQVLRNGAWEIVHWEKVCTHNASPTVILTSSHFIPLDVCVFLLHNSEPQGMCYIETSHLDGEKQTLNKTDIKEIDNLMRLSGRMECESPNRHLYEFVGNIRLTGHSTVPLGPDQILLRGAQLRNTQWVHGVVVYTGHDTKLMQNSTRPPLKLSNVERITNFQILVLFGCLLAISLVCSIGQTIWKYQYGNDAWYMDLNYGGAANFGLNFLTFIILFNNLIPISLLVTLEVIKFIQAFFINWDTDMLYEPTNTPAMARTSNLNEELGQVKYIFSDKTGTLTCNVMQFKKCTIAGVAYGYVVTSAPPS</sequence>
<feature type="binding site" evidence="18">
    <location>
        <position position="401"/>
    </location>
    <ligand>
        <name>Mg(2+)</name>
        <dbReference type="ChEBI" id="CHEBI:18420"/>
    </ligand>
</feature>
<dbReference type="Pfam" id="PF16209">
    <property type="entry name" value="PhoLip_ATPase_N"/>
    <property type="match status" value="1"/>
</dbReference>
<evidence type="ECO:0000256" key="5">
    <source>
        <dbReference type="ARBA" id="ARBA00022475"/>
    </source>
</evidence>
<dbReference type="PANTHER" id="PTHR24092">
    <property type="entry name" value="PROBABLE PHOSPHOLIPID-TRANSPORTING ATPASE"/>
    <property type="match status" value="1"/>
</dbReference>
<keyword evidence="10 18" id="KW-0460">Magnesium</keyword>
<keyword evidence="8 17" id="KW-0547">Nucleotide-binding</keyword>
<evidence type="ECO:0000313" key="22">
    <source>
        <dbReference type="Ensembl" id="ENSSFAP00005042653.1"/>
    </source>
</evidence>
<name>A0A672ILJ0_SALFA</name>
<comment type="similarity">
    <text evidence="4 19">Belongs to the cation transport ATPase (P-type) (TC 3.A.3) family. Type IV subfamily.</text>
</comment>
<dbReference type="OMA" id="IAYVNIC"/>
<protein>
    <recommendedName>
        <fullName evidence="19">Phospholipid-transporting ATPase</fullName>
        <ecNumber evidence="19">7.6.2.1</ecNumber>
    </recommendedName>
</protein>
<dbReference type="Proteomes" id="UP000472267">
    <property type="component" value="Chromosome 2"/>
</dbReference>
<comment type="subcellular location">
    <subcellularLocation>
        <location evidence="3">Cell membrane</location>
    </subcellularLocation>
    <subcellularLocation>
        <location evidence="2 19">Membrane</location>
        <topology evidence="2 19">Multi-pass membrane protein</topology>
    </subcellularLocation>
</comment>
<dbReference type="InterPro" id="IPR032631">
    <property type="entry name" value="P-type_ATPase_N"/>
</dbReference>
<dbReference type="InterPro" id="IPR023298">
    <property type="entry name" value="ATPase_P-typ_TM_dom_sf"/>
</dbReference>
<evidence type="ECO:0000313" key="23">
    <source>
        <dbReference type="Proteomes" id="UP000472267"/>
    </source>
</evidence>